<dbReference type="Gene3D" id="3.30.1540.10">
    <property type="entry name" value="formyl-coa transferase, domain 3"/>
    <property type="match status" value="1"/>
</dbReference>
<dbReference type="PANTHER" id="PTHR48207:SF4">
    <property type="entry name" value="BLL6097 PROTEIN"/>
    <property type="match status" value="1"/>
</dbReference>
<gene>
    <name evidence="2" type="ORF">LX83_000781</name>
</gene>
<dbReference type="EMBL" id="JAMTCK010000002">
    <property type="protein sequence ID" value="MCP2163941.1"/>
    <property type="molecule type" value="Genomic_DNA"/>
</dbReference>
<comment type="caution">
    <text evidence="2">The sequence shown here is derived from an EMBL/GenBank/DDBJ whole genome shotgun (WGS) entry which is preliminary data.</text>
</comment>
<evidence type="ECO:0000313" key="3">
    <source>
        <dbReference type="Proteomes" id="UP001206128"/>
    </source>
</evidence>
<dbReference type="PANTHER" id="PTHR48207">
    <property type="entry name" value="SUCCINATE--HYDROXYMETHYLGLUTARATE COA-TRANSFERASE"/>
    <property type="match status" value="1"/>
</dbReference>
<organism evidence="2 3">
    <name type="scientific">Goodfellowiella coeruleoviolacea</name>
    <dbReference type="NCBI Taxonomy" id="334858"/>
    <lineage>
        <taxon>Bacteria</taxon>
        <taxon>Bacillati</taxon>
        <taxon>Actinomycetota</taxon>
        <taxon>Actinomycetes</taxon>
        <taxon>Pseudonocardiales</taxon>
        <taxon>Pseudonocardiaceae</taxon>
        <taxon>Goodfellowiella</taxon>
    </lineage>
</organism>
<dbReference type="InterPro" id="IPR023606">
    <property type="entry name" value="CoA-Trfase_III_dom_1_sf"/>
</dbReference>
<dbReference type="Pfam" id="PF02515">
    <property type="entry name" value="CoA_transf_3"/>
    <property type="match status" value="1"/>
</dbReference>
<keyword evidence="1" id="KW-0808">Transferase</keyword>
<dbReference type="SUPFAM" id="SSF89796">
    <property type="entry name" value="CoA-transferase family III (CaiB/BaiF)"/>
    <property type="match status" value="1"/>
</dbReference>
<dbReference type="InterPro" id="IPR003673">
    <property type="entry name" value="CoA-Trfase_fam_III"/>
</dbReference>
<name>A0AAE3KDD7_9PSEU</name>
<reference evidence="2" key="1">
    <citation type="submission" date="2022-06" db="EMBL/GenBank/DDBJ databases">
        <title>Genomic Encyclopedia of Archaeal and Bacterial Type Strains, Phase II (KMG-II): from individual species to whole genera.</title>
        <authorList>
            <person name="Goeker M."/>
        </authorList>
    </citation>
    <scope>NUCLEOTIDE SEQUENCE</scope>
    <source>
        <strain evidence="2">DSM 43935</strain>
    </source>
</reference>
<dbReference type="Proteomes" id="UP001206128">
    <property type="component" value="Unassembled WGS sequence"/>
</dbReference>
<dbReference type="InterPro" id="IPR044855">
    <property type="entry name" value="CoA-Trfase_III_dom3_sf"/>
</dbReference>
<protein>
    <submittedName>
        <fullName evidence="2">Crotonobetainyl-CoA:carnitine CoA-transferase CaiB</fullName>
    </submittedName>
</protein>
<dbReference type="GO" id="GO:0008410">
    <property type="term" value="F:CoA-transferase activity"/>
    <property type="evidence" value="ECO:0007669"/>
    <property type="project" value="TreeGrafter"/>
</dbReference>
<evidence type="ECO:0000256" key="1">
    <source>
        <dbReference type="ARBA" id="ARBA00022679"/>
    </source>
</evidence>
<evidence type="ECO:0000313" key="2">
    <source>
        <dbReference type="EMBL" id="MCP2163941.1"/>
    </source>
</evidence>
<proteinExistence type="predicted"/>
<keyword evidence="3" id="KW-1185">Reference proteome</keyword>
<dbReference type="Gene3D" id="3.40.50.10540">
    <property type="entry name" value="Crotonobetainyl-coa:carnitine coa-transferase, domain 1"/>
    <property type="match status" value="1"/>
</dbReference>
<accession>A0AAE3KDD7</accession>
<dbReference type="AlphaFoldDB" id="A0AAE3KDD7"/>
<dbReference type="InterPro" id="IPR050483">
    <property type="entry name" value="CoA-transferase_III_domain"/>
</dbReference>
<sequence length="413" mass="45399">MVSANSATTDQITSALAGVRVVDMSTVVMGPFAAQIMGDLGADVIKVEPPDGESTRRLHPQRHPGMSALAMNVNRNKRSLGVNLKDPRGREILLKLLENTDILVTNMRSGALQRLNLDHHQIADRFPRLIYCHAQGFRSDSVLANRAAYDEIVQAASGLSDLMRRVTGRPYYVPTVLGDKLCSLTTVYSALAALHSRDRTGRGQLVEVPMTDTLLAFNLVEHMEGLTFEPPLGPIGFSRSVTPTHRAVATKDGWACILPYSVRNIQDFLVFIGRPDLAEDPRFTTPAGLVQHQAELYELIEETAVRATTAEWERFCAEHSIPFAPLLDIEKVTEDPYVTEGELIQVAEHPTEGAYRVVRPPVRFSATPATIRRHCPRPGEQSAEVLSEIGYPAEAIRDLVARGVVGAELVDVL</sequence>